<evidence type="ECO:0000256" key="2">
    <source>
        <dbReference type="ARBA" id="ARBA00007581"/>
    </source>
</evidence>
<evidence type="ECO:0000256" key="4">
    <source>
        <dbReference type="ARBA" id="ARBA00022833"/>
    </source>
</evidence>
<keyword evidence="4" id="KW-0862">Zinc</keyword>
<feature type="domain" description="Extradiol ring-cleavage dioxygenase class III enzyme subunit B" evidence="7">
    <location>
        <begin position="68"/>
        <end position="159"/>
    </location>
</feature>
<dbReference type="InterPro" id="IPR014436">
    <property type="entry name" value="Extradiol_dOase_DODA"/>
</dbReference>
<dbReference type="EMBL" id="JAVDDT010000001">
    <property type="protein sequence ID" value="MDQ2068640.1"/>
    <property type="molecule type" value="Genomic_DNA"/>
</dbReference>
<evidence type="ECO:0000313" key="8">
    <source>
        <dbReference type="EMBL" id="MDQ2068640.1"/>
    </source>
</evidence>
<dbReference type="RefSeq" id="WP_306727122.1">
    <property type="nucleotide sequence ID" value="NZ_JAVDDT010000001.1"/>
</dbReference>
<dbReference type="Proteomes" id="UP001239019">
    <property type="component" value="Unassembled WGS sequence"/>
</dbReference>
<dbReference type="GO" id="GO:0051213">
    <property type="term" value="F:dioxygenase activity"/>
    <property type="evidence" value="ECO:0007669"/>
    <property type="project" value="UniProtKB-KW"/>
</dbReference>
<keyword evidence="5 8" id="KW-0560">Oxidoreductase</keyword>
<sequence length="196" mass="21384">MADERQAVDPSRNRPRRRVAGGGGDPWTAELAPGQQLDQAALLQVFPHQKVRLQDHAMVPERGDAAGALRLGQALAPLRNRGVLVMGSGSLTHNLYEFRRHVDDPEYAQIFADWIHDAVAGGDVDALVHYRDRAPHAERAHPTEEHYLPLLVALGAAEVEETGVLLEGGMTDGTLSMDSFVWGAAPGRRPDGTHQR</sequence>
<organism evidence="8 9">
    <name type="scientific">Natronospira bacteriovora</name>
    <dbReference type="NCBI Taxonomy" id="3069753"/>
    <lineage>
        <taxon>Bacteria</taxon>
        <taxon>Pseudomonadati</taxon>
        <taxon>Pseudomonadota</taxon>
        <taxon>Gammaproteobacteria</taxon>
        <taxon>Natronospirales</taxon>
        <taxon>Natronospiraceae</taxon>
        <taxon>Natronospira</taxon>
    </lineage>
</organism>
<keyword evidence="3" id="KW-0479">Metal-binding</keyword>
<evidence type="ECO:0000259" key="7">
    <source>
        <dbReference type="Pfam" id="PF02900"/>
    </source>
</evidence>
<dbReference type="Gene3D" id="3.40.830.10">
    <property type="entry name" value="LigB-like"/>
    <property type="match status" value="1"/>
</dbReference>
<protein>
    <submittedName>
        <fullName evidence="8">Class III extradiol ring-cleavage dioxygenase</fullName>
        <ecNumber evidence="8">1.13.-.-</ecNumber>
    </submittedName>
</protein>
<evidence type="ECO:0000256" key="1">
    <source>
        <dbReference type="ARBA" id="ARBA00001947"/>
    </source>
</evidence>
<evidence type="ECO:0000256" key="3">
    <source>
        <dbReference type="ARBA" id="ARBA00022723"/>
    </source>
</evidence>
<proteinExistence type="inferred from homology"/>
<keyword evidence="8" id="KW-0223">Dioxygenase</keyword>
<evidence type="ECO:0000256" key="5">
    <source>
        <dbReference type="ARBA" id="ARBA00023002"/>
    </source>
</evidence>
<comment type="similarity">
    <text evidence="2">Belongs to the DODA-type extradiol aromatic ring-opening dioxygenase family.</text>
</comment>
<accession>A0ABU0W6L0</accession>
<comment type="caution">
    <text evidence="8">The sequence shown here is derived from an EMBL/GenBank/DDBJ whole genome shotgun (WGS) entry which is preliminary data.</text>
</comment>
<dbReference type="PANTHER" id="PTHR30096">
    <property type="entry name" value="4,5-DOPA DIOXYGENASE EXTRADIOL-LIKE PROTEIN"/>
    <property type="match status" value="1"/>
</dbReference>
<evidence type="ECO:0000313" key="9">
    <source>
        <dbReference type="Proteomes" id="UP001239019"/>
    </source>
</evidence>
<comment type="cofactor">
    <cofactor evidence="1">
        <name>Zn(2+)</name>
        <dbReference type="ChEBI" id="CHEBI:29105"/>
    </cofactor>
</comment>
<dbReference type="EC" id="1.13.-.-" evidence="8"/>
<name>A0ABU0W6L0_9GAMM</name>
<dbReference type="Pfam" id="PF02900">
    <property type="entry name" value="LigB"/>
    <property type="match status" value="1"/>
</dbReference>
<gene>
    <name evidence="8" type="ORF">RBH19_01975</name>
</gene>
<dbReference type="SUPFAM" id="SSF53213">
    <property type="entry name" value="LigB-like"/>
    <property type="match status" value="1"/>
</dbReference>
<keyword evidence="9" id="KW-1185">Reference proteome</keyword>
<evidence type="ECO:0000256" key="6">
    <source>
        <dbReference type="SAM" id="MobiDB-lite"/>
    </source>
</evidence>
<dbReference type="CDD" id="cd07363">
    <property type="entry name" value="45_DOPA_Dioxygenase"/>
    <property type="match status" value="1"/>
</dbReference>
<reference evidence="8 9" key="1">
    <citation type="submission" date="2023-08" db="EMBL/GenBank/DDBJ databases">
        <title>Whole-genome sequencing of halo(alkali)philic microorganisms from hypersaline lakes.</title>
        <authorList>
            <person name="Sorokin D.Y."/>
            <person name="Abbas B."/>
            <person name="Merkel A.Y."/>
        </authorList>
    </citation>
    <scope>NUCLEOTIDE SEQUENCE [LARGE SCALE GENOMIC DNA]</scope>
    <source>
        <strain evidence="8 9">AB-CW4</strain>
    </source>
</reference>
<dbReference type="PANTHER" id="PTHR30096:SF0">
    <property type="entry name" value="4,5-DOPA DIOXYGENASE EXTRADIOL-LIKE PROTEIN"/>
    <property type="match status" value="1"/>
</dbReference>
<feature type="region of interest" description="Disordered" evidence="6">
    <location>
        <begin position="1"/>
        <end position="25"/>
    </location>
</feature>
<dbReference type="InterPro" id="IPR004183">
    <property type="entry name" value="Xdiol_dOase_suB"/>
</dbReference>